<evidence type="ECO:0000259" key="5">
    <source>
        <dbReference type="PROSITE" id="PS51634"/>
    </source>
</evidence>
<feature type="compositionally biased region" description="Polar residues" evidence="4">
    <location>
        <begin position="500"/>
        <end position="512"/>
    </location>
</feature>
<dbReference type="AlphaFoldDB" id="A0A914VHP7"/>
<dbReference type="Proteomes" id="UP000887566">
    <property type="component" value="Unplaced"/>
</dbReference>
<evidence type="ECO:0000313" key="6">
    <source>
        <dbReference type="Proteomes" id="UP000887566"/>
    </source>
</evidence>
<dbReference type="InterPro" id="IPR005172">
    <property type="entry name" value="CRC"/>
</dbReference>
<dbReference type="PROSITE" id="PS51634">
    <property type="entry name" value="CRC"/>
    <property type="match status" value="1"/>
</dbReference>
<evidence type="ECO:0000256" key="3">
    <source>
        <dbReference type="ARBA" id="ARBA00023242"/>
    </source>
</evidence>
<dbReference type="Pfam" id="PF08210">
    <property type="entry name" value="APOBEC_N"/>
    <property type="match status" value="1"/>
</dbReference>
<evidence type="ECO:0000313" key="7">
    <source>
        <dbReference type="WBParaSite" id="PSAMB.scaffold196size66982.g3213.t1"/>
    </source>
</evidence>
<dbReference type="WBParaSite" id="PSAMB.scaffold196size66982.g3213.t1">
    <property type="protein sequence ID" value="PSAMB.scaffold196size66982.g3213.t1"/>
    <property type="gene ID" value="PSAMB.scaffold196size66982.g3213"/>
</dbReference>
<evidence type="ECO:0000256" key="2">
    <source>
        <dbReference type="ARBA" id="ARBA00007267"/>
    </source>
</evidence>
<comment type="similarity">
    <text evidence="2">Belongs to the lin-54 family.</text>
</comment>
<proteinExistence type="inferred from homology"/>
<keyword evidence="3" id="KW-0539">Nucleus</keyword>
<dbReference type="InterPro" id="IPR033467">
    <property type="entry name" value="Tesmin/TSO1-like_CXC"/>
</dbReference>
<comment type="subcellular location">
    <subcellularLocation>
        <location evidence="1">Nucleus</location>
    </subcellularLocation>
</comment>
<dbReference type="GO" id="GO:0005634">
    <property type="term" value="C:nucleus"/>
    <property type="evidence" value="ECO:0007669"/>
    <property type="project" value="UniProtKB-SubCell"/>
</dbReference>
<evidence type="ECO:0000256" key="4">
    <source>
        <dbReference type="SAM" id="MobiDB-lite"/>
    </source>
</evidence>
<dbReference type="InterPro" id="IPR013158">
    <property type="entry name" value="AID"/>
</dbReference>
<accession>A0A914VHP7</accession>
<name>A0A914VHP7_9BILA</name>
<dbReference type="SMART" id="SM01114">
    <property type="entry name" value="CXC"/>
    <property type="match status" value="1"/>
</dbReference>
<dbReference type="GO" id="GO:0008270">
    <property type="term" value="F:zinc ion binding"/>
    <property type="evidence" value="ECO:0007669"/>
    <property type="project" value="InterPro"/>
</dbReference>
<evidence type="ECO:0000256" key="1">
    <source>
        <dbReference type="ARBA" id="ARBA00004123"/>
    </source>
</evidence>
<feature type="region of interest" description="Disordered" evidence="4">
    <location>
        <begin position="436"/>
        <end position="532"/>
    </location>
</feature>
<reference evidence="7" key="1">
    <citation type="submission" date="2022-11" db="UniProtKB">
        <authorList>
            <consortium name="WormBaseParasite"/>
        </authorList>
    </citation>
    <scope>IDENTIFICATION</scope>
</reference>
<dbReference type="Gene3D" id="3.40.140.10">
    <property type="entry name" value="Cytidine Deaminase, domain 2"/>
    <property type="match status" value="1"/>
</dbReference>
<organism evidence="6 7">
    <name type="scientific">Plectus sambesii</name>
    <dbReference type="NCBI Taxonomy" id="2011161"/>
    <lineage>
        <taxon>Eukaryota</taxon>
        <taxon>Metazoa</taxon>
        <taxon>Ecdysozoa</taxon>
        <taxon>Nematoda</taxon>
        <taxon>Chromadorea</taxon>
        <taxon>Plectida</taxon>
        <taxon>Plectina</taxon>
        <taxon>Plectoidea</taxon>
        <taxon>Plectidae</taxon>
        <taxon>Plectus</taxon>
    </lineage>
</organism>
<protein>
    <submittedName>
        <fullName evidence="7">CRC domain-containing protein</fullName>
    </submittedName>
</protein>
<feature type="domain" description="CRC" evidence="5">
    <location>
        <begin position="83"/>
        <end position="180"/>
    </location>
</feature>
<feature type="compositionally biased region" description="Basic and acidic residues" evidence="4">
    <location>
        <begin position="443"/>
        <end position="455"/>
    </location>
</feature>
<sequence length="660" mass="72639">MDRSMTTAAIRCCQCAATSGRCGGSPDDVCECAVAARPCAIDCESVHLAADCLNQATTACRCGPNVDKLDQGNKRTGSFKRKGQQQLSTSAEACPAPWCECRIYGERCNERCGCQANCRQADKTTTTTTTTMKVERPSKGCKCSSGKKGCVKSAKCPCRAAMQHCQADCKCQRDCCNSLAKATLTKVGRALFLDPEQDANAAVLFLIGANNYKFRVEVLDDEKTGEHASEVLCRQLVKAVETYHYSELRHICIYLSKSPCFHQDCEPRCEILQDCDVQRACARRLAVTYAQVKRHLGTVDLAMTVKFLTPYVKRGDLYLQQGLLTMMKTGIIVEPMVMKEWIDMMHETQEDVTNALARIWVEHNLDNHVRQSQHYVNTCRQAIGLNDIYWTGAFHDALKMTAVTCEQTLKRLSTLSARFTKAAVIREGTLRPSKSLVGLAAGKESKTRKLQKEQRQSGMSVSLDVRMPDDDDDDPIQQMQRQMDDASDSTGMYATVGAKESSSTNAHRNRSSSAKEAKRPTSNPAIARNGDGSALRMLQSESTDPLSSYIDAPVPWEPKSAQDSGIEATATSTVATSSHATGSLFERSDTLATPPVVGDDWLPPRPIDIARVVLGLSGRPMDDRERQEVRAFVCEAIDDLHARLNSLLGYLEMQSNDTSV</sequence>
<dbReference type="GO" id="GO:0016814">
    <property type="term" value="F:hydrolase activity, acting on carbon-nitrogen (but not peptide) bonds, in cyclic amidines"/>
    <property type="evidence" value="ECO:0007669"/>
    <property type="project" value="InterPro"/>
</dbReference>
<keyword evidence="6" id="KW-1185">Reference proteome</keyword>